<proteinExistence type="predicted"/>
<keyword evidence="2" id="KW-1185">Reference proteome</keyword>
<name>A0AAE0T4C0_9BIVA</name>
<gene>
    <name evidence="1" type="ORF">CHS0354_015747</name>
</gene>
<feature type="non-terminal residue" evidence="1">
    <location>
        <position position="1"/>
    </location>
</feature>
<reference evidence="1" key="1">
    <citation type="journal article" date="2021" name="Genome Biol. Evol.">
        <title>A High-Quality Reference Genome for a Parasitic Bivalve with Doubly Uniparental Inheritance (Bivalvia: Unionida).</title>
        <authorList>
            <person name="Smith C.H."/>
        </authorList>
    </citation>
    <scope>NUCLEOTIDE SEQUENCE</scope>
    <source>
        <strain evidence="1">CHS0354</strain>
    </source>
</reference>
<dbReference type="AlphaFoldDB" id="A0AAE0T4C0"/>
<evidence type="ECO:0000313" key="1">
    <source>
        <dbReference type="EMBL" id="KAK3603055.1"/>
    </source>
</evidence>
<reference evidence="1" key="2">
    <citation type="journal article" date="2021" name="Genome Biol. Evol.">
        <title>Developing a high-quality reference genome for a parasitic bivalve with doubly uniparental inheritance (Bivalvia: Unionida).</title>
        <authorList>
            <person name="Smith C.H."/>
        </authorList>
    </citation>
    <scope>NUCLEOTIDE SEQUENCE</scope>
    <source>
        <strain evidence="1">CHS0354</strain>
        <tissue evidence="1">Mantle</tissue>
    </source>
</reference>
<dbReference type="SUPFAM" id="SSF52047">
    <property type="entry name" value="RNI-like"/>
    <property type="match status" value="1"/>
</dbReference>
<accession>A0AAE0T4C0</accession>
<dbReference type="Proteomes" id="UP001195483">
    <property type="component" value="Unassembled WGS sequence"/>
</dbReference>
<sequence>MVEERSNSIPQEGDFPEYKHQCRKLSVIPYSYFLRHSLGESLQMRHRYLSPGDCKAMTTQIKNHVAMSKLDVEDNAVGPIGVLGFQDILQDSNVLTEL</sequence>
<evidence type="ECO:0000313" key="2">
    <source>
        <dbReference type="Proteomes" id="UP001195483"/>
    </source>
</evidence>
<protein>
    <submittedName>
        <fullName evidence="1">Uncharacterized protein</fullName>
    </submittedName>
</protein>
<organism evidence="1 2">
    <name type="scientific">Potamilus streckersoni</name>
    <dbReference type="NCBI Taxonomy" id="2493646"/>
    <lineage>
        <taxon>Eukaryota</taxon>
        <taxon>Metazoa</taxon>
        <taxon>Spiralia</taxon>
        <taxon>Lophotrochozoa</taxon>
        <taxon>Mollusca</taxon>
        <taxon>Bivalvia</taxon>
        <taxon>Autobranchia</taxon>
        <taxon>Heteroconchia</taxon>
        <taxon>Palaeoheterodonta</taxon>
        <taxon>Unionida</taxon>
        <taxon>Unionoidea</taxon>
        <taxon>Unionidae</taxon>
        <taxon>Ambleminae</taxon>
        <taxon>Lampsilini</taxon>
        <taxon>Potamilus</taxon>
    </lineage>
</organism>
<reference evidence="1" key="3">
    <citation type="submission" date="2023-05" db="EMBL/GenBank/DDBJ databases">
        <authorList>
            <person name="Smith C.H."/>
        </authorList>
    </citation>
    <scope>NUCLEOTIDE SEQUENCE</scope>
    <source>
        <strain evidence="1">CHS0354</strain>
        <tissue evidence="1">Mantle</tissue>
    </source>
</reference>
<dbReference type="EMBL" id="JAEAOA010000982">
    <property type="protein sequence ID" value="KAK3603055.1"/>
    <property type="molecule type" value="Genomic_DNA"/>
</dbReference>
<comment type="caution">
    <text evidence="1">The sequence shown here is derived from an EMBL/GenBank/DDBJ whole genome shotgun (WGS) entry which is preliminary data.</text>
</comment>